<reference evidence="2" key="1">
    <citation type="submission" date="2019-09" db="EMBL/GenBank/DDBJ databases">
        <authorList>
            <person name="Zhang L."/>
        </authorList>
    </citation>
    <scope>NUCLEOTIDE SEQUENCE</scope>
</reference>
<gene>
    <name evidence="2" type="ORF">NYM_LOCUS12197</name>
</gene>
<proteinExistence type="predicted"/>
<evidence type="ECO:0000313" key="2">
    <source>
        <dbReference type="EMBL" id="VVV92646.1"/>
    </source>
</evidence>
<dbReference type="AlphaFoldDB" id="A0A5K0ZS43"/>
<name>A0A5K0ZS43_9MAGN</name>
<organism evidence="2">
    <name type="scientific">Nymphaea colorata</name>
    <name type="common">pocket water lily</name>
    <dbReference type="NCBI Taxonomy" id="210225"/>
    <lineage>
        <taxon>Eukaryota</taxon>
        <taxon>Viridiplantae</taxon>
        <taxon>Streptophyta</taxon>
        <taxon>Embryophyta</taxon>
        <taxon>Tracheophyta</taxon>
        <taxon>Spermatophyta</taxon>
        <taxon>Magnoliopsida</taxon>
        <taxon>Nymphaeales</taxon>
        <taxon>Nymphaeaceae</taxon>
        <taxon>Nymphaea</taxon>
    </lineage>
</organism>
<feature type="transmembrane region" description="Helical" evidence="1">
    <location>
        <begin position="6"/>
        <end position="21"/>
    </location>
</feature>
<protein>
    <submittedName>
        <fullName evidence="2">Uncharacterized protein</fullName>
    </submittedName>
</protein>
<accession>A0A5K0ZS43</accession>
<keyword evidence="1" id="KW-0812">Transmembrane</keyword>
<keyword evidence="1" id="KW-0472">Membrane</keyword>
<keyword evidence="1" id="KW-1133">Transmembrane helix</keyword>
<sequence>MVMVVGLAFIRYFLFLLLLPLET</sequence>
<evidence type="ECO:0000256" key="1">
    <source>
        <dbReference type="SAM" id="Phobius"/>
    </source>
</evidence>
<dbReference type="EMBL" id="LR721780">
    <property type="protein sequence ID" value="VVV92646.1"/>
    <property type="molecule type" value="Genomic_DNA"/>
</dbReference>